<evidence type="ECO:0000313" key="16">
    <source>
        <dbReference type="Proteomes" id="UP000297014"/>
    </source>
</evidence>
<dbReference type="Proteomes" id="UP000002754">
    <property type="component" value="Unassembled WGS sequence"/>
</dbReference>
<evidence type="ECO:0000259" key="12">
    <source>
        <dbReference type="SMART" id="SM00986"/>
    </source>
</evidence>
<dbReference type="NCBIfam" id="NF003591">
    <property type="entry name" value="PRK05254.1-4"/>
    <property type="match status" value="1"/>
</dbReference>
<keyword evidence="8 9" id="KW-0234">DNA repair</keyword>
<comment type="subcellular location">
    <subcellularLocation>
        <location evidence="9">Cytoplasm</location>
    </subcellularLocation>
</comment>
<comment type="catalytic activity">
    <reaction evidence="1 9 11">
        <text>Hydrolyzes single-stranded DNA or mismatched double-stranded DNA and polynucleotides, releasing free uracil.</text>
        <dbReference type="EC" id="3.2.2.27"/>
    </reaction>
</comment>
<dbReference type="PANTHER" id="PTHR11264">
    <property type="entry name" value="URACIL-DNA GLYCOSYLASE"/>
    <property type="match status" value="1"/>
</dbReference>
<evidence type="ECO:0000256" key="9">
    <source>
        <dbReference type="HAMAP-Rule" id="MF_00148"/>
    </source>
</evidence>
<dbReference type="EC" id="3.2.2.27" evidence="4 9"/>
<dbReference type="Proteomes" id="UP000297014">
    <property type="component" value="Unassembled WGS sequence"/>
</dbReference>
<dbReference type="SMART" id="SM00987">
    <property type="entry name" value="UreE_C"/>
    <property type="match status" value="1"/>
</dbReference>
<evidence type="ECO:0000256" key="4">
    <source>
        <dbReference type="ARBA" id="ARBA00012030"/>
    </source>
</evidence>
<keyword evidence="7 9" id="KW-0378">Hydrolase</keyword>
<comment type="caution">
    <text evidence="13">The sequence shown here is derived from an EMBL/GenBank/DDBJ whole genome shotgun (WGS) entry which is preliminary data.</text>
</comment>
<feature type="domain" description="Uracil-DNA glycosylase-like" evidence="12">
    <location>
        <begin position="48"/>
        <end position="208"/>
    </location>
</feature>
<evidence type="ECO:0000256" key="10">
    <source>
        <dbReference type="PROSITE-ProRule" id="PRU10072"/>
    </source>
</evidence>
<reference evidence="13 15" key="1">
    <citation type="journal article" date="2014" name="Genome Announc.">
        <title>Draft Genome Sequence of Bacillus alcalophilus AV1934, a Classic Alkaliphile Isolated from Human Feces in 1934.</title>
        <authorList>
            <person name="Attie O."/>
            <person name="Jayaprakash A."/>
            <person name="Shah H."/>
            <person name="Paulsen I.T."/>
            <person name="Morino M."/>
            <person name="Takahashi Y."/>
            <person name="Narumi I."/>
            <person name="Sachidanandam R."/>
            <person name="Satoh K."/>
            <person name="Ito M."/>
            <person name="Krulwich T.A."/>
        </authorList>
    </citation>
    <scope>NUCLEOTIDE SEQUENCE [LARGE SCALE GENOMIC DNA]</scope>
    <source>
        <strain evidence="13 15">AV1934</strain>
    </source>
</reference>
<sequence length="221" mass="25431">MLVNNRWKSILEEESQKRYFQDLLSFIEKEYEQKTIYPAKENVFRAFDLTDFDDVKVVILGQDPYHGSGQAHGLSFSVQKGVKLPPSLRNIFKELQADMDIQPPEHGLLESWAKQGVLLMNTVLTVEEGQPASHKGRGWEIFTDRIMQQLNERAKPVVFLLWGKQAEAKKSLITNNRHPVFISPHPSPFSANRGFFGSKPFSKINEYLKENGSEPIDWEIQ</sequence>
<dbReference type="eggNOG" id="COG0692">
    <property type="taxonomic scope" value="Bacteria"/>
</dbReference>
<evidence type="ECO:0000313" key="13">
    <source>
        <dbReference type="EMBL" id="KGA95723.1"/>
    </source>
</evidence>
<dbReference type="OrthoDB" id="9804372at2"/>
<dbReference type="InterPro" id="IPR018085">
    <property type="entry name" value="Ura-DNA_Glyclase_AS"/>
</dbReference>
<dbReference type="GO" id="GO:0004844">
    <property type="term" value="F:uracil DNA N-glycosylase activity"/>
    <property type="evidence" value="ECO:0007669"/>
    <property type="project" value="UniProtKB-UniRule"/>
</dbReference>
<dbReference type="RefSeq" id="WP_003321509.1">
    <property type="nucleotide sequence ID" value="NZ_ALPT02000110.1"/>
</dbReference>
<dbReference type="AlphaFoldDB" id="A0A094WIK3"/>
<dbReference type="GO" id="GO:0005737">
    <property type="term" value="C:cytoplasm"/>
    <property type="evidence" value="ECO:0007669"/>
    <property type="project" value="UniProtKB-SubCell"/>
</dbReference>
<evidence type="ECO:0000256" key="6">
    <source>
        <dbReference type="ARBA" id="ARBA00022763"/>
    </source>
</evidence>
<dbReference type="SUPFAM" id="SSF52141">
    <property type="entry name" value="Uracil-DNA glycosylase-like"/>
    <property type="match status" value="1"/>
</dbReference>
<feature type="active site" description="Proton acceptor" evidence="9 10">
    <location>
        <position position="63"/>
    </location>
</feature>
<evidence type="ECO:0000313" key="14">
    <source>
        <dbReference type="EMBL" id="THG90964.1"/>
    </source>
</evidence>
<dbReference type="Pfam" id="PF03167">
    <property type="entry name" value="UDG"/>
    <property type="match status" value="1"/>
</dbReference>
<dbReference type="NCBIfam" id="NF003588">
    <property type="entry name" value="PRK05254.1-1"/>
    <property type="match status" value="1"/>
</dbReference>
<dbReference type="InterPro" id="IPR002043">
    <property type="entry name" value="UDG_fam1"/>
</dbReference>
<reference evidence="14 16" key="2">
    <citation type="submission" date="2014-01" db="EMBL/GenBank/DDBJ databases">
        <title>Draft genome sequencing of Bacillus alcalophilus CGMCC 1.3604.</title>
        <authorList>
            <person name="Yang J."/>
            <person name="Diao L."/>
            <person name="Yang S."/>
        </authorList>
    </citation>
    <scope>NUCLEOTIDE SEQUENCE [LARGE SCALE GENOMIC DNA]</scope>
    <source>
        <strain evidence="14 16">CGMCC 1.3604</strain>
    </source>
</reference>
<dbReference type="FunFam" id="3.40.470.10:FF:000001">
    <property type="entry name" value="Uracil-DNA glycosylase"/>
    <property type="match status" value="1"/>
</dbReference>
<dbReference type="EMBL" id="ALPT02000110">
    <property type="protein sequence ID" value="KGA95723.1"/>
    <property type="molecule type" value="Genomic_DNA"/>
</dbReference>
<evidence type="ECO:0000256" key="11">
    <source>
        <dbReference type="RuleBase" id="RU003780"/>
    </source>
</evidence>
<evidence type="ECO:0000256" key="3">
    <source>
        <dbReference type="ARBA" id="ARBA00008184"/>
    </source>
</evidence>
<evidence type="ECO:0000313" key="15">
    <source>
        <dbReference type="Proteomes" id="UP000002754"/>
    </source>
</evidence>
<dbReference type="Gene3D" id="3.40.470.10">
    <property type="entry name" value="Uracil-DNA glycosylase-like domain"/>
    <property type="match status" value="1"/>
</dbReference>
<proteinExistence type="inferred from homology"/>
<keyword evidence="15" id="KW-1185">Reference proteome</keyword>
<dbReference type="HAMAP" id="MF_00148">
    <property type="entry name" value="UDG"/>
    <property type="match status" value="1"/>
</dbReference>
<organism evidence="13 15">
    <name type="scientific">Alkalihalobacillus alcalophilus ATCC 27647 = CGMCC 1.3604</name>
    <dbReference type="NCBI Taxonomy" id="1218173"/>
    <lineage>
        <taxon>Bacteria</taxon>
        <taxon>Bacillati</taxon>
        <taxon>Bacillota</taxon>
        <taxon>Bacilli</taxon>
        <taxon>Bacillales</taxon>
        <taxon>Bacillaceae</taxon>
        <taxon>Alkalihalobacillus</taxon>
    </lineage>
</organism>
<gene>
    <name evidence="9" type="primary">ung</name>
    <name evidence="14" type="ORF">AJ85_07915</name>
    <name evidence="13" type="ORF">BALCAV_0220740</name>
</gene>
<name>A0A094WIK3_ALKAL</name>
<comment type="function">
    <text evidence="2 9 11">Excises uracil residues from the DNA which can arise as a result of misincorporation of dUMP residues by DNA polymerase or due to deamination of cytosine.</text>
</comment>
<dbReference type="EMBL" id="JALP01000100">
    <property type="protein sequence ID" value="THG90964.1"/>
    <property type="molecule type" value="Genomic_DNA"/>
</dbReference>
<protein>
    <recommendedName>
        <fullName evidence="5 9">Uracil-DNA glycosylase</fullName>
        <shortName evidence="9">UDG</shortName>
        <ecNumber evidence="4 9">3.2.2.27</ecNumber>
    </recommendedName>
</protein>
<dbReference type="PANTHER" id="PTHR11264:SF0">
    <property type="entry name" value="URACIL-DNA GLYCOSYLASE"/>
    <property type="match status" value="1"/>
</dbReference>
<dbReference type="NCBIfam" id="TIGR00628">
    <property type="entry name" value="ung"/>
    <property type="match status" value="1"/>
</dbReference>
<evidence type="ECO:0000256" key="8">
    <source>
        <dbReference type="ARBA" id="ARBA00023204"/>
    </source>
</evidence>
<evidence type="ECO:0000256" key="2">
    <source>
        <dbReference type="ARBA" id="ARBA00002631"/>
    </source>
</evidence>
<keyword evidence="6 9" id="KW-0227">DNA damage</keyword>
<dbReference type="GO" id="GO:0097510">
    <property type="term" value="P:base-excision repair, AP site formation via deaminated base removal"/>
    <property type="evidence" value="ECO:0007669"/>
    <property type="project" value="TreeGrafter"/>
</dbReference>
<accession>A0A094WIK3</accession>
<evidence type="ECO:0000256" key="1">
    <source>
        <dbReference type="ARBA" id="ARBA00001400"/>
    </source>
</evidence>
<dbReference type="CDD" id="cd10027">
    <property type="entry name" value="UDG-F1-like"/>
    <property type="match status" value="1"/>
</dbReference>
<keyword evidence="9" id="KW-0963">Cytoplasm</keyword>
<dbReference type="PROSITE" id="PS00130">
    <property type="entry name" value="U_DNA_GLYCOSYLASE"/>
    <property type="match status" value="1"/>
</dbReference>
<evidence type="ECO:0000256" key="5">
    <source>
        <dbReference type="ARBA" id="ARBA00018429"/>
    </source>
</evidence>
<dbReference type="SMART" id="SM00986">
    <property type="entry name" value="UDG"/>
    <property type="match status" value="1"/>
</dbReference>
<dbReference type="NCBIfam" id="NF003589">
    <property type="entry name" value="PRK05254.1-2"/>
    <property type="match status" value="1"/>
</dbReference>
<dbReference type="InterPro" id="IPR036895">
    <property type="entry name" value="Uracil-DNA_glycosylase-like_sf"/>
</dbReference>
<dbReference type="NCBIfam" id="NF003592">
    <property type="entry name" value="PRK05254.1-5"/>
    <property type="match status" value="1"/>
</dbReference>
<comment type="similarity">
    <text evidence="3 9 11">Belongs to the uracil-DNA glycosylase (UDG) superfamily. UNG family.</text>
</comment>
<dbReference type="InterPro" id="IPR005122">
    <property type="entry name" value="Uracil-DNA_glycosylase-like"/>
</dbReference>
<evidence type="ECO:0000256" key="7">
    <source>
        <dbReference type="ARBA" id="ARBA00022801"/>
    </source>
</evidence>
<dbReference type="STRING" id="1218173.BALCAV_0220740"/>